<feature type="compositionally biased region" description="Low complexity" evidence="1">
    <location>
        <begin position="358"/>
        <end position="387"/>
    </location>
</feature>
<name>A0A0V0QS31_PSEPJ</name>
<gene>
    <name evidence="2" type="ORF">PPERSA_06662</name>
</gene>
<protein>
    <submittedName>
        <fullName evidence="2">C2 domain</fullName>
    </submittedName>
</protein>
<comment type="caution">
    <text evidence="2">The sequence shown here is derived from an EMBL/GenBank/DDBJ whole genome shotgun (WGS) entry which is preliminary data.</text>
</comment>
<feature type="region of interest" description="Disordered" evidence="1">
    <location>
        <begin position="1"/>
        <end position="22"/>
    </location>
</feature>
<dbReference type="CDD" id="cd00030">
    <property type="entry name" value="C2"/>
    <property type="match status" value="1"/>
</dbReference>
<dbReference type="Proteomes" id="UP000054937">
    <property type="component" value="Unassembled WGS sequence"/>
</dbReference>
<evidence type="ECO:0000256" key="1">
    <source>
        <dbReference type="SAM" id="MobiDB-lite"/>
    </source>
</evidence>
<keyword evidence="3" id="KW-1185">Reference proteome</keyword>
<organism evidence="2 3">
    <name type="scientific">Pseudocohnilembus persalinus</name>
    <name type="common">Ciliate</name>
    <dbReference type="NCBI Taxonomy" id="266149"/>
    <lineage>
        <taxon>Eukaryota</taxon>
        <taxon>Sar</taxon>
        <taxon>Alveolata</taxon>
        <taxon>Ciliophora</taxon>
        <taxon>Intramacronucleata</taxon>
        <taxon>Oligohymenophorea</taxon>
        <taxon>Scuticociliatia</taxon>
        <taxon>Philasterida</taxon>
        <taxon>Pseudocohnilembidae</taxon>
        <taxon>Pseudocohnilembus</taxon>
    </lineage>
</organism>
<feature type="compositionally biased region" description="Low complexity" evidence="1">
    <location>
        <begin position="83"/>
        <end position="118"/>
    </location>
</feature>
<dbReference type="Gene3D" id="2.60.40.150">
    <property type="entry name" value="C2 domain"/>
    <property type="match status" value="1"/>
</dbReference>
<dbReference type="SUPFAM" id="SSF49562">
    <property type="entry name" value="C2 domain (Calcium/lipid-binding domain, CaLB)"/>
    <property type="match status" value="1"/>
</dbReference>
<feature type="compositionally biased region" description="Low complexity" evidence="1">
    <location>
        <begin position="266"/>
        <end position="351"/>
    </location>
</feature>
<proteinExistence type="predicted"/>
<dbReference type="InterPro" id="IPR035892">
    <property type="entry name" value="C2_domain_sf"/>
</dbReference>
<evidence type="ECO:0000313" key="3">
    <source>
        <dbReference type="Proteomes" id="UP000054937"/>
    </source>
</evidence>
<feature type="compositionally biased region" description="Acidic residues" evidence="1">
    <location>
        <begin position="56"/>
        <end position="82"/>
    </location>
</feature>
<feature type="compositionally biased region" description="Basic and acidic residues" evidence="1">
    <location>
        <begin position="1"/>
        <end position="10"/>
    </location>
</feature>
<feature type="region of interest" description="Disordered" evidence="1">
    <location>
        <begin position="53"/>
        <end position="144"/>
    </location>
</feature>
<dbReference type="EMBL" id="LDAU01000110">
    <property type="protein sequence ID" value="KRX05028.1"/>
    <property type="molecule type" value="Genomic_DNA"/>
</dbReference>
<accession>A0A0V0QS31</accession>
<evidence type="ECO:0000313" key="2">
    <source>
        <dbReference type="EMBL" id="KRX05028.1"/>
    </source>
</evidence>
<feature type="region of interest" description="Disordered" evidence="1">
    <location>
        <begin position="264"/>
        <end position="388"/>
    </location>
</feature>
<feature type="compositionally biased region" description="Polar residues" evidence="1">
    <location>
        <begin position="119"/>
        <end position="132"/>
    </location>
</feature>
<sequence>MDQKMQDKQKNSVITPLEGKEREQAMKEIMNEKYEQMDLTFFVQFLVNEPIIYTSSDEDDDQNSDNSGEDEEQEEENEDEDSNNQTEYNQNNSNNGNQKSKTITQSNKINKTTKKSTNVGTSKINTAQKPLTSSSSKSCMLNKSNTKNTTDPIVYLMMNKKSKSSGRAIQKGTKPIWGKKNVFQFDFRSSDRDMIVQCKHQRGILPASLIGNGIIDIVKYRAQGFYGDQIVELKDSKGIPSGTLIFDINVTLYLPKKCNKPVSEINPSQNNINQQLPQSNQSSLQQQYQSQQNNFNQPNFQPQNQNLNSNPSFNQPNFQQQNQNLNSNPSFNQPPQSYNQPQQQQSFSQQQKFGSPTQQMHIQSQQNQQNQIPQQQSIQQPLSTQQQRYDDAYLQQQLDLNKNLSDAEIAMKINQQNQDSQNKQLNFVVNNGYNYPTE</sequence>
<reference evidence="2 3" key="1">
    <citation type="journal article" date="2015" name="Sci. Rep.">
        <title>Genome of the facultative scuticociliatosis pathogen Pseudocohnilembus persalinus provides insight into its virulence through horizontal gene transfer.</title>
        <authorList>
            <person name="Xiong J."/>
            <person name="Wang G."/>
            <person name="Cheng J."/>
            <person name="Tian M."/>
            <person name="Pan X."/>
            <person name="Warren A."/>
            <person name="Jiang C."/>
            <person name="Yuan D."/>
            <person name="Miao W."/>
        </authorList>
    </citation>
    <scope>NUCLEOTIDE SEQUENCE [LARGE SCALE GENOMIC DNA]</scope>
    <source>
        <strain evidence="2">36N120E</strain>
    </source>
</reference>
<dbReference type="AlphaFoldDB" id="A0A0V0QS31"/>
<dbReference type="InParanoid" id="A0A0V0QS31"/>